<dbReference type="InterPro" id="IPR021494">
    <property type="entry name" value="DUF3149"/>
</dbReference>
<evidence type="ECO:0000313" key="2">
    <source>
        <dbReference type="EMBL" id="AWI74172.1"/>
    </source>
</evidence>
<keyword evidence="1" id="KW-0472">Membrane</keyword>
<dbReference type="Proteomes" id="UP000244930">
    <property type="component" value="Chromosome"/>
</dbReference>
<feature type="transmembrane region" description="Helical" evidence="1">
    <location>
        <begin position="12"/>
        <end position="33"/>
    </location>
</feature>
<gene>
    <name evidence="2" type="ORF">CEW83_02155</name>
    <name evidence="3" type="ORF">CEW87_15085</name>
</gene>
<keyword evidence="5" id="KW-1185">Reference proteome</keyword>
<reference evidence="3 4" key="1">
    <citation type="submission" date="2017-06" db="EMBL/GenBank/DDBJ databases">
        <title>Azoarcus sp. TSNA42 complete genome sequence.</title>
        <authorList>
            <person name="Woo J.-H."/>
            <person name="Kim H.-S."/>
        </authorList>
    </citation>
    <scope>NUCLEOTIDE SEQUENCE [LARGE SCALE GENOMIC DNA]</scope>
    <source>
        <strain evidence="3 4">TSNA42</strain>
    </source>
</reference>
<dbReference type="AlphaFoldDB" id="A0A2U8H462"/>
<keyword evidence="1" id="KW-1133">Transmembrane helix</keyword>
<sequence length="51" mass="5928">MAWNELFSTDIGLLSLFTIGFVLAMAVYIYRFAKRHIAEDEQKERTLGHHS</sequence>
<protein>
    <recommendedName>
        <fullName evidence="6">DUF3149 domain-containing protein</fullName>
    </recommendedName>
</protein>
<dbReference type="OrthoDB" id="8594755at2"/>
<dbReference type="EMBL" id="CP022187">
    <property type="protein sequence ID" value="AWI74172.1"/>
    <property type="molecule type" value="Genomic_DNA"/>
</dbReference>
<evidence type="ECO:0000256" key="1">
    <source>
        <dbReference type="SAM" id="Phobius"/>
    </source>
</evidence>
<organism evidence="3 4">
    <name type="scientific">Parazoarcus communis</name>
    <dbReference type="NCBI Taxonomy" id="41977"/>
    <lineage>
        <taxon>Bacteria</taxon>
        <taxon>Pseudomonadati</taxon>
        <taxon>Pseudomonadota</taxon>
        <taxon>Betaproteobacteria</taxon>
        <taxon>Rhodocyclales</taxon>
        <taxon>Zoogloeaceae</taxon>
        <taxon>Parazoarcus</taxon>
    </lineage>
</organism>
<dbReference type="Proteomes" id="UP000244902">
    <property type="component" value="Chromosome"/>
</dbReference>
<evidence type="ECO:0000313" key="3">
    <source>
        <dbReference type="EMBL" id="AWI80571.1"/>
    </source>
</evidence>
<name>A0A2U8H462_9RHOO</name>
<dbReference type="KEGG" id="acom:CEW83_02155"/>
<dbReference type="RefSeq" id="WP_108947880.1">
    <property type="nucleotide sequence ID" value="NZ_CP022187.1"/>
</dbReference>
<evidence type="ECO:0000313" key="4">
    <source>
        <dbReference type="Proteomes" id="UP000244902"/>
    </source>
</evidence>
<accession>A0A2U8H462</accession>
<evidence type="ECO:0000313" key="5">
    <source>
        <dbReference type="Proteomes" id="UP000244930"/>
    </source>
</evidence>
<dbReference type="Pfam" id="PF11346">
    <property type="entry name" value="DUF3149"/>
    <property type="match status" value="1"/>
</dbReference>
<dbReference type="EMBL" id="CP022188">
    <property type="protein sequence ID" value="AWI80571.1"/>
    <property type="molecule type" value="Genomic_DNA"/>
</dbReference>
<reference evidence="2 5" key="2">
    <citation type="submission" date="2017-06" db="EMBL/GenBank/DDBJ databases">
        <title>Azoarcus.</title>
        <authorList>
            <person name="Woo J.-H."/>
            <person name="Kim H.-S."/>
        </authorList>
    </citation>
    <scope>NUCLEOTIDE SEQUENCE [LARGE SCALE GENOMIC DNA]</scope>
    <source>
        <strain evidence="2 5">TSPY31</strain>
    </source>
</reference>
<proteinExistence type="predicted"/>
<evidence type="ECO:0008006" key="6">
    <source>
        <dbReference type="Google" id="ProtNLM"/>
    </source>
</evidence>
<keyword evidence="1" id="KW-0812">Transmembrane</keyword>